<proteinExistence type="predicted"/>
<dbReference type="EMBL" id="BK015445">
    <property type="protein sequence ID" value="DAE07081.1"/>
    <property type="molecule type" value="Genomic_DNA"/>
</dbReference>
<sequence>MKHLLLFLSCCLLATSCSKDETPTSDELVGTVWSQVDEDRTDTIYFAADHKCTAEWKYEGFDAVKQEYRYSIDGKEVSINTGANTATGHIEDDVLYIQLFDRDLSLHRVR</sequence>
<accession>A0A8S5PKY7</accession>
<dbReference type="PROSITE" id="PS51257">
    <property type="entry name" value="PROKAR_LIPOPROTEIN"/>
    <property type="match status" value="1"/>
</dbReference>
<organism evidence="1">
    <name type="scientific">Siphoviridae sp. ctcUB23</name>
    <dbReference type="NCBI Taxonomy" id="2825573"/>
    <lineage>
        <taxon>Viruses</taxon>
        <taxon>Duplodnaviria</taxon>
        <taxon>Heunggongvirae</taxon>
        <taxon>Uroviricota</taxon>
        <taxon>Caudoviricetes</taxon>
    </lineage>
</organism>
<protein>
    <recommendedName>
        <fullName evidence="2">Lipoprotein</fullName>
    </recommendedName>
</protein>
<evidence type="ECO:0008006" key="2">
    <source>
        <dbReference type="Google" id="ProtNLM"/>
    </source>
</evidence>
<reference evidence="1" key="1">
    <citation type="journal article" date="2021" name="Proc. Natl. Acad. Sci. U.S.A.">
        <title>A Catalog of Tens of Thousands of Viruses from Human Metagenomes Reveals Hidden Associations with Chronic Diseases.</title>
        <authorList>
            <person name="Tisza M.J."/>
            <person name="Buck C.B."/>
        </authorList>
    </citation>
    <scope>NUCLEOTIDE SEQUENCE</scope>
    <source>
        <strain evidence="1">CtcUB23</strain>
    </source>
</reference>
<evidence type="ECO:0000313" key="1">
    <source>
        <dbReference type="EMBL" id="DAE07081.1"/>
    </source>
</evidence>
<name>A0A8S5PKY7_9CAUD</name>